<evidence type="ECO:0000256" key="2">
    <source>
        <dbReference type="SAM" id="MobiDB-lite"/>
    </source>
</evidence>
<feature type="region of interest" description="Disordered" evidence="2">
    <location>
        <begin position="48"/>
        <end position="71"/>
    </location>
</feature>
<keyword evidence="4" id="KW-1185">Reference proteome</keyword>
<organism evidence="3 4">
    <name type="scientific">Nitzschia inconspicua</name>
    <dbReference type="NCBI Taxonomy" id="303405"/>
    <lineage>
        <taxon>Eukaryota</taxon>
        <taxon>Sar</taxon>
        <taxon>Stramenopiles</taxon>
        <taxon>Ochrophyta</taxon>
        <taxon>Bacillariophyta</taxon>
        <taxon>Bacillariophyceae</taxon>
        <taxon>Bacillariophycidae</taxon>
        <taxon>Bacillariales</taxon>
        <taxon>Bacillariaceae</taxon>
        <taxon>Nitzschia</taxon>
    </lineage>
</organism>
<evidence type="ECO:0000313" key="4">
    <source>
        <dbReference type="Proteomes" id="UP000693970"/>
    </source>
</evidence>
<dbReference type="EMBL" id="JAGRRH010000013">
    <property type="protein sequence ID" value="KAG7361836.1"/>
    <property type="molecule type" value="Genomic_DNA"/>
</dbReference>
<feature type="repeat" description="ANK" evidence="1">
    <location>
        <begin position="368"/>
        <end position="390"/>
    </location>
</feature>
<dbReference type="AlphaFoldDB" id="A0A9K3LJ53"/>
<feature type="region of interest" description="Disordered" evidence="2">
    <location>
        <begin position="99"/>
        <end position="126"/>
    </location>
</feature>
<keyword evidence="1" id="KW-0040">ANK repeat</keyword>
<feature type="region of interest" description="Disordered" evidence="2">
    <location>
        <begin position="566"/>
        <end position="595"/>
    </location>
</feature>
<reference evidence="3" key="2">
    <citation type="submission" date="2021-04" db="EMBL/GenBank/DDBJ databases">
        <authorList>
            <person name="Podell S."/>
        </authorList>
    </citation>
    <scope>NUCLEOTIDE SEQUENCE</scope>
    <source>
        <strain evidence="3">Hildebrandi</strain>
    </source>
</reference>
<dbReference type="PROSITE" id="PS50088">
    <property type="entry name" value="ANK_REPEAT"/>
    <property type="match status" value="3"/>
</dbReference>
<evidence type="ECO:0000313" key="3">
    <source>
        <dbReference type="EMBL" id="KAG7361836.1"/>
    </source>
</evidence>
<protein>
    <submittedName>
        <fullName evidence="3">Ankyrin repeat domain protein</fullName>
    </submittedName>
</protein>
<dbReference type="InterPro" id="IPR001623">
    <property type="entry name" value="DnaJ_domain"/>
</dbReference>
<dbReference type="PROSITE" id="PS50297">
    <property type="entry name" value="ANK_REP_REGION"/>
    <property type="match status" value="3"/>
</dbReference>
<reference evidence="3" key="1">
    <citation type="journal article" date="2021" name="Sci. Rep.">
        <title>Diploid genomic architecture of Nitzschia inconspicua, an elite biomass production diatom.</title>
        <authorList>
            <person name="Oliver A."/>
            <person name="Podell S."/>
            <person name="Pinowska A."/>
            <person name="Traller J.C."/>
            <person name="Smith S.R."/>
            <person name="McClure R."/>
            <person name="Beliaev A."/>
            <person name="Bohutskyi P."/>
            <person name="Hill E.A."/>
            <person name="Rabines A."/>
            <person name="Zheng H."/>
            <person name="Allen L.Z."/>
            <person name="Kuo A."/>
            <person name="Grigoriev I.V."/>
            <person name="Allen A.E."/>
            <person name="Hazlebeck D."/>
            <person name="Allen E.E."/>
        </authorList>
    </citation>
    <scope>NUCLEOTIDE SEQUENCE</scope>
    <source>
        <strain evidence="3">Hildebrandi</strain>
    </source>
</reference>
<feature type="repeat" description="ANK" evidence="1">
    <location>
        <begin position="167"/>
        <end position="189"/>
    </location>
</feature>
<evidence type="ECO:0000256" key="1">
    <source>
        <dbReference type="PROSITE-ProRule" id="PRU00023"/>
    </source>
</evidence>
<dbReference type="SMART" id="SM00248">
    <property type="entry name" value="ANK"/>
    <property type="match status" value="4"/>
</dbReference>
<proteinExistence type="predicted"/>
<feature type="region of interest" description="Disordered" evidence="2">
    <location>
        <begin position="241"/>
        <end position="263"/>
    </location>
</feature>
<sequence length="733" mass="84031">MVEGNVNSYAPCLNNQKRLSAMREMDQLIAAIAQVTADQETDKVERKEVAAAKAKQRKKKQAEKAAAETKEERRAEACFGSNHDQVFIERRKFQAAMSKALSARSSERSSNCPPVINQEPSPLQQQRDDNIVTADMSERLFQYASDGNLEALQQERQELILQSRRDDGTTLLHDAAGNGHLEICRFLLQLEQHAQQGQELQSSSHTELLHCTSHKSQRTALHWAARNGQLSVMKFLVQTMKQQKKEKQEDDDGSGDASNNDSSHLSLADVMAKGQVTPLQLCIWQGHVDCCRFLIEDCAANPHLENGWGCTLAHWLAKSPIYQTHLTEDIEHKSSASDSATAAWTRIWTLCRYLDTQLQLDWTLPNRQGQTPLHKAAFAGNLPLCTYLIQTKPHLLDDTRDQQYLLAADCAERGRQFETAQWLRLQASPVLWKHAYQVLFHHDSKSDDNTLPYKRPRHAPTVTEIRQIYKRLITQYHPDRQVHRIQLQCRFQEKRRQNNQPTSDTKWNEIQDAYNLWMTYWNDPTTAARIIRQRSRHCHLQDIPPLLQWHARWHVEHQKAVVRSKLYNDHSSHRHTTTTTQLTSHEKQSNKNKAQAPIEPQSWQDLATFQTNLSRLLQTLPHQRIPLSRLPKEYHKTYQHPGASLLLLTKLQQAFHCKQLKYFLETHCGDNFQVVWQHGTSTAVNVVSSEKPAIPWVQLRTGRDAGESMVVSDKIENDSVAVAATQTITPSIS</sequence>
<feature type="compositionally biased region" description="Basic and acidic residues" evidence="2">
    <location>
        <begin position="62"/>
        <end position="71"/>
    </location>
</feature>
<dbReference type="Pfam" id="PF00023">
    <property type="entry name" value="Ank"/>
    <property type="match status" value="2"/>
</dbReference>
<dbReference type="PANTHER" id="PTHR24184:SF11">
    <property type="entry name" value="ANKYRIN REPEAT AND SOCS BOX CONTAINING 3"/>
    <property type="match status" value="1"/>
</dbReference>
<dbReference type="CDD" id="cd06257">
    <property type="entry name" value="DnaJ"/>
    <property type="match status" value="1"/>
</dbReference>
<name>A0A9K3LJ53_9STRA</name>
<dbReference type="PANTHER" id="PTHR24184">
    <property type="entry name" value="SI:CH211-189E2.2"/>
    <property type="match status" value="1"/>
</dbReference>
<dbReference type="OrthoDB" id="60897at2759"/>
<feature type="compositionally biased region" description="Polar residues" evidence="2">
    <location>
        <begin position="108"/>
        <end position="125"/>
    </location>
</feature>
<dbReference type="InterPro" id="IPR002110">
    <property type="entry name" value="Ankyrin_rpt"/>
</dbReference>
<gene>
    <name evidence="3" type="ORF">IV203_036937</name>
</gene>
<comment type="caution">
    <text evidence="3">The sequence shown here is derived from an EMBL/GenBank/DDBJ whole genome shotgun (WGS) entry which is preliminary data.</text>
</comment>
<dbReference type="Pfam" id="PF12796">
    <property type="entry name" value="Ank_2"/>
    <property type="match status" value="1"/>
</dbReference>
<accession>A0A9K3LJ53</accession>
<dbReference type="Proteomes" id="UP000693970">
    <property type="component" value="Unassembled WGS sequence"/>
</dbReference>
<feature type="repeat" description="ANK" evidence="1">
    <location>
        <begin position="216"/>
        <end position="238"/>
    </location>
</feature>